<comment type="caution">
    <text evidence="7">The sequence shown here is derived from an EMBL/GenBank/DDBJ whole genome shotgun (WGS) entry which is preliminary data.</text>
</comment>
<dbReference type="InterPro" id="IPR050477">
    <property type="entry name" value="GrpII_AminoAcid_Decarb"/>
</dbReference>
<dbReference type="Pfam" id="PF21391">
    <property type="entry name" value="tyr_de_CO2_C"/>
    <property type="match status" value="1"/>
</dbReference>
<name>A0A2W4SE40_9GAMM</name>
<proteinExistence type="inferred from homology"/>
<dbReference type="InterPro" id="IPR049373">
    <property type="entry name" value="TyrDC_C"/>
</dbReference>
<evidence type="ECO:0000256" key="3">
    <source>
        <dbReference type="ARBA" id="ARBA00023239"/>
    </source>
</evidence>
<organism evidence="7 8">
    <name type="scientific">Candidatus Methylumidiphilus alinenensis</name>
    <dbReference type="NCBI Taxonomy" id="2202197"/>
    <lineage>
        <taxon>Bacteria</taxon>
        <taxon>Pseudomonadati</taxon>
        <taxon>Pseudomonadota</taxon>
        <taxon>Gammaproteobacteria</taxon>
        <taxon>Methylococcales</taxon>
        <taxon>Candidatus Methylumidiphilus</taxon>
    </lineage>
</organism>
<dbReference type="InterPro" id="IPR015424">
    <property type="entry name" value="PyrdxlP-dep_Trfase"/>
</dbReference>
<evidence type="ECO:0000256" key="4">
    <source>
        <dbReference type="PIRSR" id="PIRSR602129-50"/>
    </source>
</evidence>
<accession>A0A2W4SE40</accession>
<dbReference type="AlphaFoldDB" id="A0A2W4SE40"/>
<reference evidence="7 8" key="1">
    <citation type="journal article" date="2018" name="Aquat. Microb. Ecol.">
        <title>Gammaproteobacterial methanotrophs dominate.</title>
        <authorList>
            <person name="Rissanen A.J."/>
            <person name="Saarenheimo J."/>
            <person name="Tiirola M."/>
            <person name="Peura S."/>
            <person name="Aalto S.L."/>
            <person name="Karvinen A."/>
            <person name="Nykanen H."/>
        </authorList>
    </citation>
    <scope>NUCLEOTIDE SEQUENCE [LARGE SCALE GENOMIC DNA]</scope>
    <source>
        <strain evidence="7">AMbin10</strain>
    </source>
</reference>
<dbReference type="SUPFAM" id="SSF53383">
    <property type="entry name" value="PLP-dependent transferases"/>
    <property type="match status" value="1"/>
</dbReference>
<dbReference type="GO" id="GO:0016830">
    <property type="term" value="F:carbon-carbon lyase activity"/>
    <property type="evidence" value="ECO:0007669"/>
    <property type="project" value="InterPro"/>
</dbReference>
<dbReference type="GO" id="GO:0030170">
    <property type="term" value="F:pyridoxal phosphate binding"/>
    <property type="evidence" value="ECO:0007669"/>
    <property type="project" value="InterPro"/>
</dbReference>
<feature type="domain" description="L-tyrosine decarboxylase C-terminal" evidence="6">
    <location>
        <begin position="168"/>
        <end position="276"/>
    </location>
</feature>
<keyword evidence="3 5" id="KW-0456">Lyase</keyword>
<dbReference type="EMBL" id="QJPH01000506">
    <property type="protein sequence ID" value="PZN71894.1"/>
    <property type="molecule type" value="Genomic_DNA"/>
</dbReference>
<evidence type="ECO:0000256" key="2">
    <source>
        <dbReference type="ARBA" id="ARBA00022898"/>
    </source>
</evidence>
<gene>
    <name evidence="7" type="ORF">DM484_25450</name>
</gene>
<feature type="modified residue" description="N6-(pyridoxal phosphate)lysine" evidence="4">
    <location>
        <position position="32"/>
    </location>
</feature>
<dbReference type="InterPro" id="IPR002129">
    <property type="entry name" value="PyrdxlP-dep_de-COase"/>
</dbReference>
<dbReference type="InterPro" id="IPR015421">
    <property type="entry name" value="PyrdxlP-dep_Trfase_major"/>
</dbReference>
<dbReference type="GO" id="GO:0019752">
    <property type="term" value="P:carboxylic acid metabolic process"/>
    <property type="evidence" value="ECO:0007669"/>
    <property type="project" value="InterPro"/>
</dbReference>
<dbReference type="Pfam" id="PF00282">
    <property type="entry name" value="Pyridoxal_deC"/>
    <property type="match status" value="1"/>
</dbReference>
<evidence type="ECO:0000256" key="1">
    <source>
        <dbReference type="ARBA" id="ARBA00001933"/>
    </source>
</evidence>
<comment type="cofactor">
    <cofactor evidence="1 4 5">
        <name>pyridoxal 5'-phosphate</name>
        <dbReference type="ChEBI" id="CHEBI:597326"/>
    </cofactor>
</comment>
<protein>
    <recommendedName>
        <fullName evidence="6">L-tyrosine decarboxylase C-terminal domain-containing protein</fullName>
    </recommendedName>
</protein>
<dbReference type="Proteomes" id="UP000249396">
    <property type="component" value="Unassembled WGS sequence"/>
</dbReference>
<evidence type="ECO:0000256" key="5">
    <source>
        <dbReference type="RuleBase" id="RU000382"/>
    </source>
</evidence>
<keyword evidence="2 4" id="KW-0663">Pyridoxal phosphate</keyword>
<evidence type="ECO:0000313" key="7">
    <source>
        <dbReference type="EMBL" id="PZN71894.1"/>
    </source>
</evidence>
<sequence length="301" mass="33813">MQDTSQVLLSDYVIEHAKQIRFADSITIDPHKMGYVQYPAGTILYNNGEVINLTTFTGTYIGSAADPAVGQFGLEGSRPGAAAAAVYFTHACLRPDYKGYGEVLTRSLYNAKQFYAELMFMGHQDKFKTALLMPFDSNKLSLVKDKILRKGLDEIRNAPDALKVFRELGPDQNIINYGFNPIVDGKVNSALKTYNDFTRKVYDKLRIKYDKESGLQKNTENQPELMLSMTTFIRKDYKDDFMSNFAHQLGLDITAGIPEELNCLRSTIMSPFTSDINESQHKASYWPTLMAMLGDTVASLV</sequence>
<dbReference type="PANTHER" id="PTHR42735:SF4">
    <property type="entry name" value="PYRIDOXAL PHOSPHATE-DEPENDENT DECARBOXYLASE FAMILY PROTEIN"/>
    <property type="match status" value="1"/>
</dbReference>
<dbReference type="Gene3D" id="3.40.640.10">
    <property type="entry name" value="Type I PLP-dependent aspartate aminotransferase-like (Major domain)"/>
    <property type="match status" value="1"/>
</dbReference>
<evidence type="ECO:0000313" key="8">
    <source>
        <dbReference type="Proteomes" id="UP000249396"/>
    </source>
</evidence>
<comment type="similarity">
    <text evidence="5">Belongs to the group II decarboxylase family.</text>
</comment>
<dbReference type="PANTHER" id="PTHR42735">
    <property type="match status" value="1"/>
</dbReference>
<evidence type="ECO:0000259" key="6">
    <source>
        <dbReference type="Pfam" id="PF21391"/>
    </source>
</evidence>